<accession>A0A1G6KK85</accession>
<dbReference type="InterPro" id="IPR026282">
    <property type="entry name" value="MJ1563"/>
</dbReference>
<proteinExistence type="inferred from homology"/>
<dbReference type="GO" id="GO:0003700">
    <property type="term" value="F:DNA-binding transcription factor activity"/>
    <property type="evidence" value="ECO:0007669"/>
    <property type="project" value="InterPro"/>
</dbReference>
<dbReference type="PANTHER" id="PTHR38465">
    <property type="entry name" value="HTH-TYPE TRANSCRIPTIONAL REGULATOR MJ1563-RELATED"/>
    <property type="match status" value="1"/>
</dbReference>
<gene>
    <name evidence="6" type="ORF">SAMN04488112_10629</name>
</gene>
<reference evidence="6 7" key="1">
    <citation type="submission" date="2016-10" db="EMBL/GenBank/DDBJ databases">
        <authorList>
            <person name="de Groot N.N."/>
        </authorList>
    </citation>
    <scope>NUCLEOTIDE SEQUENCE [LARGE SCALE GENOMIC DNA]</scope>
    <source>
        <strain evidence="6 7">DSM 45514</strain>
    </source>
</reference>
<evidence type="ECO:0000256" key="4">
    <source>
        <dbReference type="PIRNR" id="PIRNR006707"/>
    </source>
</evidence>
<dbReference type="Gene3D" id="1.10.10.10">
    <property type="entry name" value="Winged helix-like DNA-binding domain superfamily/Winged helix DNA-binding domain"/>
    <property type="match status" value="1"/>
</dbReference>
<keyword evidence="2 4" id="KW-0238">DNA-binding</keyword>
<evidence type="ECO:0000256" key="1">
    <source>
        <dbReference type="ARBA" id="ARBA00023015"/>
    </source>
</evidence>
<dbReference type="InterPro" id="IPR036390">
    <property type="entry name" value="WH_DNA-bd_sf"/>
</dbReference>
<evidence type="ECO:0000256" key="3">
    <source>
        <dbReference type="ARBA" id="ARBA00023163"/>
    </source>
</evidence>
<keyword evidence="7" id="KW-1185">Reference proteome</keyword>
<evidence type="ECO:0000256" key="2">
    <source>
        <dbReference type="ARBA" id="ARBA00023125"/>
    </source>
</evidence>
<protein>
    <recommendedName>
        <fullName evidence="4">HTH-type transcriptional regulator</fullName>
    </recommendedName>
</protein>
<dbReference type="InterPro" id="IPR052362">
    <property type="entry name" value="HTH-GbsR_regulator"/>
</dbReference>
<evidence type="ECO:0000313" key="6">
    <source>
        <dbReference type="EMBL" id="SDC31499.1"/>
    </source>
</evidence>
<dbReference type="Proteomes" id="UP000199387">
    <property type="component" value="Unassembled WGS sequence"/>
</dbReference>
<dbReference type="AlphaFoldDB" id="A0A1G6KK85"/>
<dbReference type="STRING" id="1236220.SAMN04488112_10629"/>
<dbReference type="PANTHER" id="PTHR38465:SF1">
    <property type="entry name" value="HTH-TYPE TRANSCRIPTIONAL REGULATOR MJ1563-RELATED"/>
    <property type="match status" value="1"/>
</dbReference>
<feature type="domain" description="HTH marR-type" evidence="5">
    <location>
        <begin position="32"/>
        <end position="89"/>
    </location>
</feature>
<evidence type="ECO:0000313" key="7">
    <source>
        <dbReference type="Proteomes" id="UP000199387"/>
    </source>
</evidence>
<dbReference type="Pfam" id="PF12802">
    <property type="entry name" value="MarR_2"/>
    <property type="match status" value="1"/>
</dbReference>
<dbReference type="GO" id="GO:0003677">
    <property type="term" value="F:DNA binding"/>
    <property type="evidence" value="ECO:0007669"/>
    <property type="project" value="UniProtKB-UniRule"/>
</dbReference>
<organism evidence="6 7">
    <name type="scientific">Melghirimyces thermohalophilus</name>
    <dbReference type="NCBI Taxonomy" id="1236220"/>
    <lineage>
        <taxon>Bacteria</taxon>
        <taxon>Bacillati</taxon>
        <taxon>Bacillota</taxon>
        <taxon>Bacilli</taxon>
        <taxon>Bacillales</taxon>
        <taxon>Thermoactinomycetaceae</taxon>
        <taxon>Melghirimyces</taxon>
    </lineage>
</organism>
<dbReference type="EMBL" id="FMZA01000006">
    <property type="protein sequence ID" value="SDC31499.1"/>
    <property type="molecule type" value="Genomic_DNA"/>
</dbReference>
<comment type="similarity">
    <text evidence="4">Belongs to the GbsR family.</text>
</comment>
<dbReference type="SUPFAM" id="SSF46785">
    <property type="entry name" value="Winged helix' DNA-binding domain"/>
    <property type="match status" value="1"/>
</dbReference>
<sequence length="198" mass="23054">MSKLSEKEVLAELERAEDQITDRIADNMKTFGVSSTVGRLLGIIYMNRKPMTLDQLAEETGMSKTRMSQVMRQMIALNIAEKEFVRGSRKEHYNVESDYVQTFISLFTTNWKEVVSKNSLLARRLQHKIAHLEHRQHGDFSPRVQEKIDELKQELEEWIQYYDWIRRLVDFFESGKILDAVPVASKDPTDSNKGGRSE</sequence>
<evidence type="ECO:0000259" key="5">
    <source>
        <dbReference type="Pfam" id="PF12802"/>
    </source>
</evidence>
<dbReference type="InterPro" id="IPR036388">
    <property type="entry name" value="WH-like_DNA-bd_sf"/>
</dbReference>
<dbReference type="RefSeq" id="WP_245662136.1">
    <property type="nucleotide sequence ID" value="NZ_FMZA01000006.1"/>
</dbReference>
<name>A0A1G6KK85_9BACL</name>
<dbReference type="PIRSF" id="PIRSF006707">
    <property type="entry name" value="MJ1563"/>
    <property type="match status" value="1"/>
</dbReference>
<dbReference type="InterPro" id="IPR000835">
    <property type="entry name" value="HTH_MarR-typ"/>
</dbReference>
<keyword evidence="1 4" id="KW-0805">Transcription regulation</keyword>
<keyword evidence="3 4" id="KW-0804">Transcription</keyword>